<proteinExistence type="predicted"/>
<evidence type="ECO:0000256" key="7">
    <source>
        <dbReference type="ARBA" id="ARBA00023136"/>
    </source>
</evidence>
<gene>
    <name evidence="9" type="ORF">NCTC11694_01381</name>
</gene>
<comment type="subcellular location">
    <subcellularLocation>
        <location evidence="1">Cell inner membrane</location>
        <topology evidence="1">Multi-pass membrane protein</topology>
    </subcellularLocation>
</comment>
<dbReference type="Proteomes" id="UP000255050">
    <property type="component" value="Unassembled WGS sequence"/>
</dbReference>
<sequence length="83" mass="9060">MLVSFGCIAVLASLMSASIGLNDYLEDMLNKINRRGSRPLAIFLTYFPAALACICLARIFVCPGLRRHLAGAVEYIIAALFTH</sequence>
<evidence type="ECO:0000256" key="6">
    <source>
        <dbReference type="ARBA" id="ARBA00022989"/>
    </source>
</evidence>
<organism evidence="9 10">
    <name type="scientific">Klebsiella michiganensis</name>
    <dbReference type="NCBI Taxonomy" id="1134687"/>
    <lineage>
        <taxon>Bacteria</taxon>
        <taxon>Pseudomonadati</taxon>
        <taxon>Pseudomonadota</taxon>
        <taxon>Gammaproteobacteria</taxon>
        <taxon>Enterobacterales</taxon>
        <taxon>Enterobacteriaceae</taxon>
        <taxon>Klebsiella/Raoultella group</taxon>
        <taxon>Klebsiella</taxon>
    </lineage>
</organism>
<dbReference type="InterPro" id="IPR018227">
    <property type="entry name" value="Amino_acid_transport_2"/>
</dbReference>
<name>A0A7H4LVQ2_9ENTR</name>
<keyword evidence="3" id="KW-1003">Cell membrane</keyword>
<reference evidence="9 10" key="1">
    <citation type="submission" date="2018-06" db="EMBL/GenBank/DDBJ databases">
        <authorList>
            <consortium name="Pathogen Informatics"/>
            <person name="Doyle S."/>
        </authorList>
    </citation>
    <scope>NUCLEOTIDE SEQUENCE [LARGE SCALE GENOMIC DNA]</scope>
    <source>
        <strain evidence="9 10">NCTC11694</strain>
    </source>
</reference>
<keyword evidence="6 8" id="KW-1133">Transmembrane helix</keyword>
<dbReference type="Pfam" id="PF03222">
    <property type="entry name" value="Trp_Tyr_perm"/>
    <property type="match status" value="1"/>
</dbReference>
<accession>A0A7H4LVQ2</accession>
<dbReference type="EMBL" id="UGJR01000002">
    <property type="protein sequence ID" value="STR40228.1"/>
    <property type="molecule type" value="Genomic_DNA"/>
</dbReference>
<keyword evidence="5 8" id="KW-0812">Transmembrane</keyword>
<evidence type="ECO:0000256" key="4">
    <source>
        <dbReference type="ARBA" id="ARBA00022519"/>
    </source>
</evidence>
<comment type="caution">
    <text evidence="9">The sequence shown here is derived from an EMBL/GenBank/DDBJ whole genome shotgun (WGS) entry which is preliminary data.</text>
</comment>
<evidence type="ECO:0000256" key="1">
    <source>
        <dbReference type="ARBA" id="ARBA00004429"/>
    </source>
</evidence>
<dbReference type="AlphaFoldDB" id="A0A7H4LVQ2"/>
<keyword evidence="4" id="KW-0997">Cell inner membrane</keyword>
<feature type="transmembrane region" description="Helical" evidence="8">
    <location>
        <begin position="40"/>
        <end position="61"/>
    </location>
</feature>
<protein>
    <submittedName>
        <fullName evidence="9">Tyrosine permease</fullName>
    </submittedName>
</protein>
<evidence type="ECO:0000313" key="10">
    <source>
        <dbReference type="Proteomes" id="UP000255050"/>
    </source>
</evidence>
<keyword evidence="7 8" id="KW-0472">Membrane</keyword>
<evidence type="ECO:0000256" key="3">
    <source>
        <dbReference type="ARBA" id="ARBA00022475"/>
    </source>
</evidence>
<evidence type="ECO:0000313" key="9">
    <source>
        <dbReference type="EMBL" id="STR40228.1"/>
    </source>
</evidence>
<evidence type="ECO:0000256" key="2">
    <source>
        <dbReference type="ARBA" id="ARBA00022448"/>
    </source>
</evidence>
<dbReference type="GO" id="GO:0005886">
    <property type="term" value="C:plasma membrane"/>
    <property type="evidence" value="ECO:0007669"/>
    <property type="project" value="UniProtKB-SubCell"/>
</dbReference>
<evidence type="ECO:0000256" key="5">
    <source>
        <dbReference type="ARBA" id="ARBA00022692"/>
    </source>
</evidence>
<evidence type="ECO:0000256" key="8">
    <source>
        <dbReference type="SAM" id="Phobius"/>
    </source>
</evidence>
<dbReference type="GO" id="GO:0003333">
    <property type="term" value="P:amino acid transmembrane transport"/>
    <property type="evidence" value="ECO:0007669"/>
    <property type="project" value="InterPro"/>
</dbReference>
<keyword evidence="2" id="KW-0813">Transport</keyword>